<evidence type="ECO:0000313" key="1">
    <source>
        <dbReference type="EMBL" id="TPG13662.1"/>
    </source>
</evidence>
<comment type="caution">
    <text evidence="1">The sequence shown here is derived from an EMBL/GenBank/DDBJ whole genome shotgun (WGS) entry which is preliminary data.</text>
</comment>
<dbReference type="InterPro" id="IPR036412">
    <property type="entry name" value="HAD-like_sf"/>
</dbReference>
<proteinExistence type="predicted"/>
<dbReference type="OrthoDB" id="7192139at2"/>
<name>A0A502CLM9_9SPHN</name>
<dbReference type="Proteomes" id="UP000318413">
    <property type="component" value="Unassembled WGS sequence"/>
</dbReference>
<dbReference type="GO" id="GO:0016787">
    <property type="term" value="F:hydrolase activity"/>
    <property type="evidence" value="ECO:0007669"/>
    <property type="project" value="UniProtKB-KW"/>
</dbReference>
<dbReference type="RefSeq" id="WP_140869041.1">
    <property type="nucleotide sequence ID" value="NZ_RCZK01000003.1"/>
</dbReference>
<sequence>MKSLLICDCDEVLLHMVRHFGTWLDEAHDIDFDLTGGSFENSMTRRDGNSAPTRDDMWAMLRQFFPGEMHRQTLVPHAAEALARIAVRADIVILTNLQDDCRQPRIEQLAAFGIAHRVECNQGGKGRPVARLVAEYGDPVTVFVDDLAVHHESVAEHAPGVFRLHMIAEPELAGHVPPAPHASARIDDWRAAADWIDARFAEGLTATGERPRAAA</sequence>
<reference evidence="1 2" key="1">
    <citation type="journal article" date="2019" name="Environ. Microbiol.">
        <title>Species interactions and distinct microbial communities in high Arctic permafrost affected cryosols are associated with the CH4 and CO2 gas fluxes.</title>
        <authorList>
            <person name="Altshuler I."/>
            <person name="Hamel J."/>
            <person name="Turney S."/>
            <person name="Magnuson E."/>
            <person name="Levesque R."/>
            <person name="Greer C."/>
            <person name="Whyte L.G."/>
        </authorList>
    </citation>
    <scope>NUCLEOTIDE SEQUENCE [LARGE SCALE GENOMIC DNA]</scope>
    <source>
        <strain evidence="1 2">S5.1</strain>
    </source>
</reference>
<protein>
    <submittedName>
        <fullName evidence="1">HAD family hydrolase</fullName>
    </submittedName>
</protein>
<accession>A0A502CLM9</accession>
<dbReference type="AlphaFoldDB" id="A0A502CLM9"/>
<keyword evidence="1" id="KW-0378">Hydrolase</keyword>
<dbReference type="EMBL" id="RCZK01000003">
    <property type="protein sequence ID" value="TPG13662.1"/>
    <property type="molecule type" value="Genomic_DNA"/>
</dbReference>
<dbReference type="SUPFAM" id="SSF56784">
    <property type="entry name" value="HAD-like"/>
    <property type="match status" value="1"/>
</dbReference>
<organism evidence="1 2">
    <name type="scientific">Sphingomonas oligophenolica</name>
    <dbReference type="NCBI Taxonomy" id="301154"/>
    <lineage>
        <taxon>Bacteria</taxon>
        <taxon>Pseudomonadati</taxon>
        <taxon>Pseudomonadota</taxon>
        <taxon>Alphaproteobacteria</taxon>
        <taxon>Sphingomonadales</taxon>
        <taxon>Sphingomonadaceae</taxon>
        <taxon>Sphingomonas</taxon>
    </lineage>
</organism>
<keyword evidence="2" id="KW-1185">Reference proteome</keyword>
<evidence type="ECO:0000313" key="2">
    <source>
        <dbReference type="Proteomes" id="UP000318413"/>
    </source>
</evidence>
<gene>
    <name evidence="1" type="ORF">EAH84_05655</name>
</gene>